<protein>
    <submittedName>
        <fullName evidence="2">Beta-lactamase domain protein</fullName>
    </submittedName>
</protein>
<gene>
    <name evidence="2" type="ordered locus">NP_1974A</name>
</gene>
<dbReference type="InterPro" id="IPR001279">
    <property type="entry name" value="Metallo-B-lactamas"/>
</dbReference>
<proteinExistence type="predicted"/>
<dbReference type="PANTHER" id="PTHR42951">
    <property type="entry name" value="METALLO-BETA-LACTAMASE DOMAIN-CONTAINING"/>
    <property type="match status" value="1"/>
</dbReference>
<dbReference type="OrthoDB" id="197151at2157"/>
<feature type="domain" description="Metallo-beta-lactamase" evidence="1">
    <location>
        <begin position="16"/>
        <end position="205"/>
    </location>
</feature>
<dbReference type="PANTHER" id="PTHR42951:SF4">
    <property type="entry name" value="ACYL-COENZYME A THIOESTERASE MBLAC2"/>
    <property type="match status" value="1"/>
</dbReference>
<evidence type="ECO:0000313" key="3">
    <source>
        <dbReference type="Proteomes" id="UP000002698"/>
    </source>
</evidence>
<organism evidence="2 3">
    <name type="scientific">Natronomonas pharaonis (strain ATCC 35678 / DSM 2160 / CIP 103997 / JCM 8858 / NBRC 14720 / NCIMB 2260 / Gabara)</name>
    <name type="common">Halobacterium pharaonis</name>
    <dbReference type="NCBI Taxonomy" id="348780"/>
    <lineage>
        <taxon>Archaea</taxon>
        <taxon>Methanobacteriati</taxon>
        <taxon>Methanobacteriota</taxon>
        <taxon>Stenosarchaea group</taxon>
        <taxon>Halobacteria</taxon>
        <taxon>Halobacteriales</taxon>
        <taxon>Natronomonadaceae</taxon>
        <taxon>Natronomonas</taxon>
    </lineage>
</organism>
<dbReference type="STRING" id="348780.NP_1974A"/>
<dbReference type="CDD" id="cd07721">
    <property type="entry name" value="yflN-like_MBL-fold"/>
    <property type="match status" value="1"/>
</dbReference>
<dbReference type="InterPro" id="IPR050855">
    <property type="entry name" value="NDM-1-like"/>
</dbReference>
<dbReference type="GeneID" id="3701325"/>
<name>A0A1U7EVM1_NATPD</name>
<sequence length="224" mass="24345">MVTELRDGVWWFEPMGVNAYLVADDEGLTLVDAGTPFDGGTVVEAIEAAGFDIADLERILITHYDFDHVGPLSTLAVDTPVYIGQADAPLLTGAERPSPYGIKRLTQLVSGPFVGDLPERRVRPLEDGDTVGGFTAHHAPGHTPGHTVYVHEERSAAFLGDLVIERDGELAPAPWFISRDRDRLEESIADLAARLPDFEVAAMGHGTPFRTGGSERLRALAERY</sequence>
<dbReference type="Gene3D" id="3.60.15.10">
    <property type="entry name" value="Ribonuclease Z/Hydroxyacylglutathione hydrolase-like"/>
    <property type="match status" value="1"/>
</dbReference>
<dbReference type="KEGG" id="nph:NP_1974A"/>
<dbReference type="Proteomes" id="UP000002698">
    <property type="component" value="Chromosome"/>
</dbReference>
<keyword evidence="3" id="KW-1185">Reference proteome</keyword>
<reference evidence="2 3" key="1">
    <citation type="journal article" date="2005" name="Genome Res.">
        <title>Living with two extremes: conclusions from the genome sequence of Natronomonas pharaonis.</title>
        <authorList>
            <person name="Falb M."/>
            <person name="Pfeiffer F."/>
            <person name="Palm P."/>
            <person name="Rodewald K."/>
            <person name="Hickmann V."/>
            <person name="Tittor J."/>
            <person name="Oesterhelt D."/>
        </authorList>
    </citation>
    <scope>NUCLEOTIDE SEQUENCE [LARGE SCALE GENOMIC DNA]</scope>
    <source>
        <strain evidence="3">ATCC 35678 / DSM 2160 / CIP 103997 / JCM 8858 / NBRC 14720 / NCIMB 2260 / Gabara</strain>
    </source>
</reference>
<dbReference type="Pfam" id="PF00753">
    <property type="entry name" value="Lactamase_B"/>
    <property type="match status" value="1"/>
</dbReference>
<dbReference type="eggNOG" id="arCOG00504">
    <property type="taxonomic scope" value="Archaea"/>
</dbReference>
<dbReference type="InterPro" id="IPR036866">
    <property type="entry name" value="RibonucZ/Hydroxyglut_hydro"/>
</dbReference>
<dbReference type="SUPFAM" id="SSF56281">
    <property type="entry name" value="Metallo-hydrolase/oxidoreductase"/>
    <property type="match status" value="1"/>
</dbReference>
<dbReference type="SMART" id="SM00849">
    <property type="entry name" value="Lactamase_B"/>
    <property type="match status" value="1"/>
</dbReference>
<dbReference type="AlphaFoldDB" id="A0A1U7EVM1"/>
<accession>A0A1U7EVM1</accession>
<evidence type="ECO:0000259" key="1">
    <source>
        <dbReference type="SMART" id="SM00849"/>
    </source>
</evidence>
<dbReference type="RefSeq" id="WP_049939503.1">
    <property type="nucleotide sequence ID" value="NC_007426.1"/>
</dbReference>
<dbReference type="HOGENOM" id="CLU_030571_2_4_2"/>
<dbReference type="EMBL" id="CR936257">
    <property type="protein sequence ID" value="CAI49078.2"/>
    <property type="molecule type" value="Genomic_DNA"/>
</dbReference>
<dbReference type="EnsemblBacteria" id="CAI49078">
    <property type="protein sequence ID" value="CAI49078"/>
    <property type="gene ID" value="NP_1974A"/>
</dbReference>
<evidence type="ECO:0000313" key="2">
    <source>
        <dbReference type="EMBL" id="CAI49078.2"/>
    </source>
</evidence>